<accession>A0A1I4AZA7</accession>
<dbReference type="CDD" id="cd00060">
    <property type="entry name" value="FHA"/>
    <property type="match status" value="1"/>
</dbReference>
<dbReference type="PROSITE" id="PS50006">
    <property type="entry name" value="FHA_DOMAIN"/>
    <property type="match status" value="1"/>
</dbReference>
<reference evidence="3 4" key="1">
    <citation type="submission" date="2016-10" db="EMBL/GenBank/DDBJ databases">
        <authorList>
            <person name="Varghese N."/>
            <person name="Submissions S."/>
        </authorList>
    </citation>
    <scope>NUCLEOTIDE SEQUENCE [LARGE SCALE GENOMIC DNA]</scope>
    <source>
        <strain evidence="3 4">DSM 16392</strain>
    </source>
</reference>
<proteinExistence type="predicted"/>
<dbReference type="EMBL" id="FOSK01000007">
    <property type="protein sequence ID" value="SFK61623.1"/>
    <property type="molecule type" value="Genomic_DNA"/>
</dbReference>
<evidence type="ECO:0000313" key="3">
    <source>
        <dbReference type="EMBL" id="SFK61623.1"/>
    </source>
</evidence>
<protein>
    <submittedName>
        <fullName evidence="3">FHA domain protein</fullName>
    </submittedName>
</protein>
<dbReference type="SUPFAM" id="SSF49879">
    <property type="entry name" value="SMAD/FHA domain"/>
    <property type="match status" value="1"/>
</dbReference>
<dbReference type="InterPro" id="IPR008984">
    <property type="entry name" value="SMAD_FHA_dom_sf"/>
</dbReference>
<dbReference type="Gene3D" id="2.60.200.20">
    <property type="match status" value="1"/>
</dbReference>
<organism evidence="3 4">
    <name type="scientific">Pseudovibrio ascidiaceicola</name>
    <dbReference type="NCBI Taxonomy" id="285279"/>
    <lineage>
        <taxon>Bacteria</taxon>
        <taxon>Pseudomonadati</taxon>
        <taxon>Pseudomonadota</taxon>
        <taxon>Alphaproteobacteria</taxon>
        <taxon>Hyphomicrobiales</taxon>
        <taxon>Stappiaceae</taxon>
        <taxon>Pseudovibrio</taxon>
    </lineage>
</organism>
<feature type="compositionally biased region" description="Low complexity" evidence="1">
    <location>
        <begin position="215"/>
        <end position="228"/>
    </location>
</feature>
<dbReference type="InterPro" id="IPR050923">
    <property type="entry name" value="Cell_Proc_Reg/RNA_Proc"/>
</dbReference>
<gene>
    <name evidence="3" type="ORF">SAMN04488518_10722</name>
</gene>
<evidence type="ECO:0000259" key="2">
    <source>
        <dbReference type="PROSITE" id="PS50006"/>
    </source>
</evidence>
<keyword evidence="4" id="KW-1185">Reference proteome</keyword>
<feature type="domain" description="FHA" evidence="2">
    <location>
        <begin position="34"/>
        <end position="80"/>
    </location>
</feature>
<dbReference type="PANTHER" id="PTHR23308">
    <property type="entry name" value="NUCLEAR INHIBITOR OF PROTEIN PHOSPHATASE-1"/>
    <property type="match status" value="1"/>
</dbReference>
<feature type="region of interest" description="Disordered" evidence="1">
    <location>
        <begin position="212"/>
        <end position="271"/>
    </location>
</feature>
<name>A0A1I4AZA7_9HYPH</name>
<sequence>MTDNTSIVLVLILTKGHELVDTGKCTRILRQERCVIGRGSSADWILPDPANQLSRRHCVVEWNDGVYRVVDTSSNGTFVNDWDEPIPNGEACGLQDGDVIRVGNYYISAQMLPEDADARLKVDDFLTEPENPDPLANLLPKELDMEDDDWVDDQIVTPEDELSEVLNDPLESPESILRKATETLDSYPASAGKEPIPPVSYGFEGYKYSSSVPFESESGISSEEGASAWDHNRTESDAFKLPRTHHQTIPEDWDVAPKKDIQNKARKPNDD</sequence>
<feature type="compositionally biased region" description="Basic and acidic residues" evidence="1">
    <location>
        <begin position="255"/>
        <end position="271"/>
    </location>
</feature>
<dbReference type="Proteomes" id="UP000199598">
    <property type="component" value="Unassembled WGS sequence"/>
</dbReference>
<evidence type="ECO:0000313" key="4">
    <source>
        <dbReference type="Proteomes" id="UP000199598"/>
    </source>
</evidence>
<dbReference type="Pfam" id="PF00498">
    <property type="entry name" value="FHA"/>
    <property type="match status" value="1"/>
</dbReference>
<feature type="compositionally biased region" description="Basic and acidic residues" evidence="1">
    <location>
        <begin position="230"/>
        <end position="240"/>
    </location>
</feature>
<dbReference type="SMART" id="SM00240">
    <property type="entry name" value="FHA"/>
    <property type="match status" value="1"/>
</dbReference>
<dbReference type="RefSeq" id="WP_093520315.1">
    <property type="nucleotide sequence ID" value="NZ_FOSK01000007.1"/>
</dbReference>
<dbReference type="InterPro" id="IPR000253">
    <property type="entry name" value="FHA_dom"/>
</dbReference>
<comment type="caution">
    <text evidence="3">The sequence shown here is derived from an EMBL/GenBank/DDBJ whole genome shotgun (WGS) entry which is preliminary data.</text>
</comment>
<evidence type="ECO:0000256" key="1">
    <source>
        <dbReference type="SAM" id="MobiDB-lite"/>
    </source>
</evidence>